<dbReference type="GO" id="GO:0005737">
    <property type="term" value="C:cytoplasm"/>
    <property type="evidence" value="ECO:0007669"/>
    <property type="project" value="TreeGrafter"/>
</dbReference>
<feature type="domain" description="Calcineurin-like phosphoesterase" evidence="3">
    <location>
        <begin position="16"/>
        <end position="208"/>
    </location>
</feature>
<dbReference type="CDD" id="cd07423">
    <property type="entry name" value="MPP_Prp_like"/>
    <property type="match status" value="1"/>
</dbReference>
<evidence type="ECO:0000256" key="1">
    <source>
        <dbReference type="ARBA" id="ARBA00022596"/>
    </source>
</evidence>
<reference evidence="4 5" key="1">
    <citation type="submission" date="2020-08" db="EMBL/GenBank/DDBJ databases">
        <title>Genomic Encyclopedia of Type Strains, Phase IV (KMG-IV): sequencing the most valuable type-strain genomes for metagenomic binning, comparative biology and taxonomic classification.</title>
        <authorList>
            <person name="Goeker M."/>
        </authorList>
    </citation>
    <scope>NUCLEOTIDE SEQUENCE [LARGE SCALE GENOMIC DNA]</scope>
    <source>
        <strain evidence="4 5">DSM 16325</strain>
    </source>
</reference>
<dbReference type="PANTHER" id="PTHR42850">
    <property type="entry name" value="METALLOPHOSPHOESTERASE"/>
    <property type="match status" value="1"/>
</dbReference>
<name>A0A7W8ITQ1_9BACL</name>
<dbReference type="NCBIfam" id="NF010148">
    <property type="entry name" value="PRK13625.1"/>
    <property type="match status" value="1"/>
</dbReference>
<evidence type="ECO:0000313" key="5">
    <source>
        <dbReference type="Proteomes" id="UP000520011"/>
    </source>
</evidence>
<dbReference type="InterPro" id="IPR023937">
    <property type="entry name" value="Bis(5'-nucleosyl)-tetraP_PrpE"/>
</dbReference>
<dbReference type="EMBL" id="JACHEP010000017">
    <property type="protein sequence ID" value="MBB5325539.1"/>
    <property type="molecule type" value="Genomic_DNA"/>
</dbReference>
<dbReference type="HAMAP" id="MF_01443">
    <property type="entry name" value="PrpE"/>
    <property type="match status" value="1"/>
</dbReference>
<dbReference type="AlphaFoldDB" id="A0A7W8ITQ1"/>
<proteinExistence type="inferred from homology"/>
<keyword evidence="1" id="KW-0533">Nickel</keyword>
<evidence type="ECO:0000313" key="4">
    <source>
        <dbReference type="EMBL" id="MBB5325539.1"/>
    </source>
</evidence>
<evidence type="ECO:0000256" key="2">
    <source>
        <dbReference type="ARBA" id="ARBA00022801"/>
    </source>
</evidence>
<dbReference type="EC" id="3.1.3.16" evidence="4"/>
<keyword evidence="5" id="KW-1185">Reference proteome</keyword>
<evidence type="ECO:0000259" key="3">
    <source>
        <dbReference type="Pfam" id="PF00149"/>
    </source>
</evidence>
<dbReference type="Proteomes" id="UP000520011">
    <property type="component" value="Unassembled WGS sequence"/>
</dbReference>
<dbReference type="InterPro" id="IPR050126">
    <property type="entry name" value="Ap4A_hydrolase"/>
</dbReference>
<dbReference type="GO" id="GO:0016151">
    <property type="term" value="F:nickel cation binding"/>
    <property type="evidence" value="ECO:0007669"/>
    <property type="project" value="InterPro"/>
</dbReference>
<keyword evidence="2 4" id="KW-0378">Hydrolase</keyword>
<comment type="caution">
    <text evidence="4">The sequence shown here is derived from an EMBL/GenBank/DDBJ whole genome shotgun (WGS) entry which is preliminary data.</text>
</comment>
<dbReference type="SUPFAM" id="SSF56300">
    <property type="entry name" value="Metallo-dependent phosphatases"/>
    <property type="match status" value="1"/>
</dbReference>
<protein>
    <submittedName>
        <fullName evidence="4">Protein phosphatase</fullName>
        <ecNumber evidence="4">3.1.3.16</ecNumber>
    </submittedName>
</protein>
<dbReference type="InterPro" id="IPR029052">
    <property type="entry name" value="Metallo-depent_PP-like"/>
</dbReference>
<accession>A0A7W8ITQ1</accession>
<dbReference type="Pfam" id="PF00149">
    <property type="entry name" value="Metallophos"/>
    <property type="match status" value="1"/>
</dbReference>
<dbReference type="PANTHER" id="PTHR42850:SF7">
    <property type="entry name" value="BIS(5'-NUCLEOSYL)-TETRAPHOSPHATASE PRPE [ASYMMETRICAL]"/>
    <property type="match status" value="1"/>
</dbReference>
<organism evidence="4 5">
    <name type="scientific">Anoxybacteroides tepidamans</name>
    <dbReference type="NCBI Taxonomy" id="265948"/>
    <lineage>
        <taxon>Bacteria</taxon>
        <taxon>Bacillati</taxon>
        <taxon>Bacillota</taxon>
        <taxon>Bacilli</taxon>
        <taxon>Bacillales</taxon>
        <taxon>Anoxybacillaceae</taxon>
        <taxon>Anoxybacteroides</taxon>
    </lineage>
</organism>
<dbReference type="GO" id="GO:0004081">
    <property type="term" value="F:bis(5'-nucleosyl)-tetraphosphatase (asymmetrical) activity"/>
    <property type="evidence" value="ECO:0007669"/>
    <property type="project" value="InterPro"/>
</dbReference>
<dbReference type="InterPro" id="IPR041780">
    <property type="entry name" value="MPP_PrpE-like"/>
</dbReference>
<dbReference type="GO" id="GO:0004722">
    <property type="term" value="F:protein serine/threonine phosphatase activity"/>
    <property type="evidence" value="ECO:0007669"/>
    <property type="project" value="UniProtKB-EC"/>
</dbReference>
<gene>
    <name evidence="4" type="ORF">HNQ34_002640</name>
</gene>
<sequence>MIIKYSKMKAGGAVQIDIIGDIHGCYAEFVALTKKLGYDWTNGFPVHPRGRKLGFVGDLTDRGPESLQTIETVYSLVENDLAYYVPGNHCNKLYRFFLGRNVQITHGLETTVAEYHASSAKKQSIIKRKFISLYENAPLYARLDGGNLIIAHAGIRQDYIGRYDKKVQTFVLYGDITGETNPDGTPVRRDWAKHYKGTAWIVYGHTPVKEPRIVNRTINIDTGCVFGGALTALRYPEMETVSVPSSVPYVPEKFKSFD</sequence>
<dbReference type="Gene3D" id="3.60.21.10">
    <property type="match status" value="1"/>
</dbReference>
<dbReference type="InterPro" id="IPR004843">
    <property type="entry name" value="Calcineurin-like_PHP"/>
</dbReference>